<evidence type="ECO:0000313" key="2">
    <source>
        <dbReference type="EMBL" id="KAG6379901.1"/>
    </source>
</evidence>
<protein>
    <submittedName>
        <fullName evidence="2">Uncharacterized protein</fullName>
    </submittedName>
</protein>
<reference evidence="2" key="1">
    <citation type="submission" date="2021-03" db="EMBL/GenBank/DDBJ databases">
        <title>Evolutionary innovations through gain and loss of genes in the ectomycorrhizal Boletales.</title>
        <authorList>
            <person name="Wu G."/>
            <person name="Miyauchi S."/>
            <person name="Morin E."/>
            <person name="Yang Z.-L."/>
            <person name="Xu J."/>
            <person name="Martin F.M."/>
        </authorList>
    </citation>
    <scope>NUCLEOTIDE SEQUENCE</scope>
    <source>
        <strain evidence="2">BR01</strain>
    </source>
</reference>
<proteinExistence type="predicted"/>
<dbReference type="AlphaFoldDB" id="A0A8I2YWS2"/>
<evidence type="ECO:0000313" key="3">
    <source>
        <dbReference type="Proteomes" id="UP000683000"/>
    </source>
</evidence>
<sequence>MLMNQILDSSNSSRDPDERSRLLKRSASVVSLPTPPRTHHKHSRSRARSSTSHHDSDGSGSASEDEIPNPKKRRTHDILPGHDEDEDDENAFWTGRIGPSCGEKQDKKAAQVDETEESSPSPAMLRYRVKAPVSPPPSRRQPLIQPARAASVERDVSLADSVDPITPPRRLILRAPSPSVDNAFKTPTKPKATKIRPKRDSPNNPFLVDSSEKVHLRSEWDSGDDDEEVVGEARVREGTPTPTFEEKPTITYVFRGQKATFHNPLHGLAPEVIAASKLPIDHPDFEAVESCPPKRLFSVGKRKARDRSRESTSAEGVKRVKVQQSENDRDETSEGEQGSTRIGSLSHADSAETETAPSKPACEPSSRLIHNKELQSAREERQRRETATKTRLASRDGLRAGAVFAERDEPVRRAMGPLRSA</sequence>
<dbReference type="EMBL" id="JAGFBS010000004">
    <property type="protein sequence ID" value="KAG6379901.1"/>
    <property type="molecule type" value="Genomic_DNA"/>
</dbReference>
<organism evidence="2 3">
    <name type="scientific">Boletus reticuloceps</name>
    <dbReference type="NCBI Taxonomy" id="495285"/>
    <lineage>
        <taxon>Eukaryota</taxon>
        <taxon>Fungi</taxon>
        <taxon>Dikarya</taxon>
        <taxon>Basidiomycota</taxon>
        <taxon>Agaricomycotina</taxon>
        <taxon>Agaricomycetes</taxon>
        <taxon>Agaricomycetidae</taxon>
        <taxon>Boletales</taxon>
        <taxon>Boletineae</taxon>
        <taxon>Boletaceae</taxon>
        <taxon>Boletoideae</taxon>
        <taxon>Boletus</taxon>
    </lineage>
</organism>
<feature type="compositionally biased region" description="Basic and acidic residues" evidence="1">
    <location>
        <begin position="370"/>
        <end position="398"/>
    </location>
</feature>
<dbReference type="OrthoDB" id="3364608at2759"/>
<name>A0A8I2YWS2_9AGAM</name>
<feature type="compositionally biased region" description="Basic and acidic residues" evidence="1">
    <location>
        <begin position="210"/>
        <end position="220"/>
    </location>
</feature>
<accession>A0A8I2YWS2</accession>
<feature type="region of interest" description="Disordered" evidence="1">
    <location>
        <begin position="284"/>
        <end position="404"/>
    </location>
</feature>
<evidence type="ECO:0000256" key="1">
    <source>
        <dbReference type="SAM" id="MobiDB-lite"/>
    </source>
</evidence>
<feature type="compositionally biased region" description="Polar residues" evidence="1">
    <location>
        <begin position="1"/>
        <end position="13"/>
    </location>
</feature>
<gene>
    <name evidence="2" type="ORF">JVT61DRAFT_10465</name>
</gene>
<comment type="caution">
    <text evidence="2">The sequence shown here is derived from an EMBL/GenBank/DDBJ whole genome shotgun (WGS) entry which is preliminary data.</text>
</comment>
<feature type="compositionally biased region" description="Basic residues" evidence="1">
    <location>
        <begin position="37"/>
        <end position="47"/>
    </location>
</feature>
<keyword evidence="3" id="KW-1185">Reference proteome</keyword>
<dbReference type="Proteomes" id="UP000683000">
    <property type="component" value="Unassembled WGS sequence"/>
</dbReference>
<feature type="compositionally biased region" description="Basic and acidic residues" evidence="1">
    <location>
        <begin position="307"/>
        <end position="318"/>
    </location>
</feature>
<feature type="region of interest" description="Disordered" evidence="1">
    <location>
        <begin position="1"/>
        <end position="245"/>
    </location>
</feature>
<feature type="compositionally biased region" description="Acidic residues" evidence="1">
    <location>
        <begin position="221"/>
        <end position="230"/>
    </location>
</feature>